<dbReference type="PROSITE" id="PS51864">
    <property type="entry name" value="ASTACIN"/>
    <property type="match status" value="1"/>
</dbReference>
<keyword evidence="3" id="KW-1185">Reference proteome</keyword>
<reference evidence="2" key="1">
    <citation type="submission" date="2020-04" db="EMBL/GenBank/DDBJ databases">
        <authorList>
            <person name="Alioto T."/>
            <person name="Alioto T."/>
            <person name="Gomez Garrido J."/>
        </authorList>
    </citation>
    <scope>NUCLEOTIDE SEQUENCE</scope>
    <source>
        <strain evidence="2">A484AB</strain>
    </source>
</reference>
<dbReference type="GO" id="GO:0004222">
    <property type="term" value="F:metalloendopeptidase activity"/>
    <property type="evidence" value="ECO:0007669"/>
    <property type="project" value="InterPro"/>
</dbReference>
<dbReference type="PANTHER" id="PTHR10127:SF850">
    <property type="entry name" value="METALLOENDOPEPTIDASE"/>
    <property type="match status" value="1"/>
</dbReference>
<dbReference type="Proteomes" id="UP001152795">
    <property type="component" value="Unassembled WGS sequence"/>
</dbReference>
<evidence type="ECO:0000313" key="3">
    <source>
        <dbReference type="Proteomes" id="UP001152795"/>
    </source>
</evidence>
<organism evidence="2 3">
    <name type="scientific">Paramuricea clavata</name>
    <name type="common">Red gorgonian</name>
    <name type="synonym">Violescent sea-whip</name>
    <dbReference type="NCBI Taxonomy" id="317549"/>
    <lineage>
        <taxon>Eukaryota</taxon>
        <taxon>Metazoa</taxon>
        <taxon>Cnidaria</taxon>
        <taxon>Anthozoa</taxon>
        <taxon>Octocorallia</taxon>
        <taxon>Malacalcyonacea</taxon>
        <taxon>Plexauridae</taxon>
        <taxon>Paramuricea</taxon>
    </lineage>
</organism>
<sequence length="145" mass="16658">MKVFIICLIIAISGFAKSEIYENENFDESSEDNSVFDKILAINEKSARSRSGHKAKYFEGDIVITKSVKEMIENRKRGAASNNKRHIWPINDGKHEIPYQIGGDVSYSQNRIFGAMREWMQKVPCLRFVQRRSQTGYLYFHSGSG</sequence>
<proteinExistence type="predicted"/>
<dbReference type="InterPro" id="IPR024079">
    <property type="entry name" value="MetalloPept_cat_dom_sf"/>
</dbReference>
<dbReference type="Gene3D" id="3.40.390.10">
    <property type="entry name" value="Collagenase (Catalytic Domain)"/>
    <property type="match status" value="1"/>
</dbReference>
<evidence type="ECO:0000313" key="2">
    <source>
        <dbReference type="EMBL" id="CAB3978453.1"/>
    </source>
</evidence>
<dbReference type="PANTHER" id="PTHR10127">
    <property type="entry name" value="DISCOIDIN, CUB, EGF, LAMININ , AND ZINC METALLOPROTEASE DOMAIN CONTAINING"/>
    <property type="match status" value="1"/>
</dbReference>
<dbReference type="GO" id="GO:0006508">
    <property type="term" value="P:proteolysis"/>
    <property type="evidence" value="ECO:0007669"/>
    <property type="project" value="InterPro"/>
</dbReference>
<comment type="caution">
    <text evidence="2">The sequence shown here is derived from an EMBL/GenBank/DDBJ whole genome shotgun (WGS) entry which is preliminary data.</text>
</comment>
<comment type="caution">
    <text evidence="1">Lacks conserved residue(s) required for the propagation of feature annotation.</text>
</comment>
<protein>
    <submittedName>
        <fullName evidence="2">Zinc metallo ase nas-6-like</fullName>
    </submittedName>
</protein>
<accession>A0A6S7FNI1</accession>
<name>A0A6S7FNI1_PARCT</name>
<evidence type="ECO:0000256" key="1">
    <source>
        <dbReference type="PROSITE-ProRule" id="PRU01211"/>
    </source>
</evidence>
<dbReference type="InterPro" id="IPR001506">
    <property type="entry name" value="Peptidase_M12A"/>
</dbReference>
<gene>
    <name evidence="2" type="ORF">PACLA_8A019629</name>
</gene>
<dbReference type="AlphaFoldDB" id="A0A6S7FNI1"/>
<dbReference type="EMBL" id="CACRXK020000114">
    <property type="protein sequence ID" value="CAB3978453.1"/>
    <property type="molecule type" value="Genomic_DNA"/>
</dbReference>